<dbReference type="eggNOG" id="COG0265">
    <property type="taxonomic scope" value="Bacteria"/>
</dbReference>
<dbReference type="GO" id="GO:0006508">
    <property type="term" value="P:proteolysis"/>
    <property type="evidence" value="ECO:0007669"/>
    <property type="project" value="InterPro"/>
</dbReference>
<dbReference type="PANTHER" id="PTHR43019:SF23">
    <property type="entry name" value="PROTEASE DO-LIKE 5, CHLOROPLASTIC"/>
    <property type="match status" value="1"/>
</dbReference>
<evidence type="ECO:0008006" key="3">
    <source>
        <dbReference type="Google" id="ProtNLM"/>
    </source>
</evidence>
<accession>A0A014MI93</accession>
<evidence type="ECO:0000313" key="1">
    <source>
        <dbReference type="EMBL" id="EXU61235.1"/>
    </source>
</evidence>
<dbReference type="RefSeq" id="WP_044284041.1">
    <property type="nucleotide sequence ID" value="NZ_JFAD01000013.1"/>
</dbReference>
<dbReference type="PATRIC" id="fig|1188239.3.peg.501"/>
<organism evidence="1 2">
    <name type="scientific">Mesomycoplasma ovipneumoniae 14811</name>
    <dbReference type="NCBI Taxonomy" id="1188239"/>
    <lineage>
        <taxon>Bacteria</taxon>
        <taxon>Bacillati</taxon>
        <taxon>Mycoplasmatota</taxon>
        <taxon>Mycoplasmoidales</taxon>
        <taxon>Metamycoplasmataceae</taxon>
        <taxon>Mesomycoplasma</taxon>
    </lineage>
</organism>
<name>A0A014MI93_9BACT</name>
<dbReference type="Gene3D" id="2.40.10.120">
    <property type="match status" value="1"/>
</dbReference>
<dbReference type="STRING" id="1188239.MOVI_1850"/>
<dbReference type="EMBL" id="JFAD01000013">
    <property type="protein sequence ID" value="EXU61235.1"/>
    <property type="molecule type" value="Genomic_DNA"/>
</dbReference>
<protein>
    <recommendedName>
        <fullName evidence="3">Serine protease</fullName>
    </recommendedName>
</protein>
<dbReference type="InterPro" id="IPR001940">
    <property type="entry name" value="Peptidase_S1C"/>
</dbReference>
<dbReference type="AlphaFoldDB" id="A0A014MI93"/>
<dbReference type="Proteomes" id="UP000020977">
    <property type="component" value="Unassembled WGS sequence"/>
</dbReference>
<sequence length="220" mass="24904">MKKFTKKYGFIGLFLVLNLGILLANVTLLTNNWIKLNPKINHEALLKSIVEIKLQKNEELSFATGFVIDNKIITNKHILENNDEIDIFYRFANEKDYKKTKIIKISPKYDILSLELNTQVKNLEVEENFDYGDEIFTIGNPHNLGLTISKGIVSGTNKLANQNFVRTSITIEPGNSGGPVLNTKNKVIGIMTFRLINEKPVQGISFFVPSSQIKEFLNSN</sequence>
<dbReference type="PRINTS" id="PR00834">
    <property type="entry name" value="PROTEASES2C"/>
</dbReference>
<comment type="caution">
    <text evidence="1">The sequence shown here is derived from an EMBL/GenBank/DDBJ whole genome shotgun (WGS) entry which is preliminary data.</text>
</comment>
<proteinExistence type="predicted"/>
<gene>
    <name evidence="1" type="ORF">MOVI_1850</name>
</gene>
<evidence type="ECO:0000313" key="2">
    <source>
        <dbReference type="Proteomes" id="UP000020977"/>
    </source>
</evidence>
<reference evidence="1 2" key="1">
    <citation type="submission" date="2014-03" db="EMBL/GenBank/DDBJ databases">
        <title>Genome sequence of Mycoplasma ovipneumoniae strain 14811.</title>
        <authorList>
            <person name="Sirand-Pugnet P."/>
            <person name="Breton M."/>
            <person name="Dordet-Frisoni E."/>
            <person name="Baranowski E."/>
            <person name="Barre A."/>
            <person name="Couture C."/>
            <person name="Dupuy V."/>
            <person name="Gaurivaud P."/>
            <person name="Jacob D."/>
            <person name="Lemaitre C."/>
            <person name="Manso-Silvan L."/>
            <person name="Nikolski M."/>
            <person name="Nouvel L.-X."/>
            <person name="Poumarat F."/>
            <person name="Tardy F."/>
            <person name="Thebault P."/>
            <person name="Theil S."/>
            <person name="Citti C."/>
            <person name="Thiaucourt F."/>
            <person name="Blanchard A."/>
        </authorList>
    </citation>
    <scope>NUCLEOTIDE SEQUENCE [LARGE SCALE GENOMIC DNA]</scope>
    <source>
        <strain evidence="1 2">14811</strain>
    </source>
</reference>
<dbReference type="Pfam" id="PF13365">
    <property type="entry name" value="Trypsin_2"/>
    <property type="match status" value="1"/>
</dbReference>
<dbReference type="GO" id="GO:0004252">
    <property type="term" value="F:serine-type endopeptidase activity"/>
    <property type="evidence" value="ECO:0007669"/>
    <property type="project" value="InterPro"/>
</dbReference>
<dbReference type="InterPro" id="IPR009003">
    <property type="entry name" value="Peptidase_S1_PA"/>
</dbReference>
<dbReference type="PANTHER" id="PTHR43019">
    <property type="entry name" value="SERINE ENDOPROTEASE DEGS"/>
    <property type="match status" value="1"/>
</dbReference>
<dbReference type="SUPFAM" id="SSF50494">
    <property type="entry name" value="Trypsin-like serine proteases"/>
    <property type="match status" value="1"/>
</dbReference>